<evidence type="ECO:0000313" key="1">
    <source>
        <dbReference type="EMBL" id="CAA3012695.1"/>
    </source>
</evidence>
<accession>A0A8S0U590</accession>
<dbReference type="AlphaFoldDB" id="A0A8S0U590"/>
<dbReference type="EMBL" id="CACTIH010007408">
    <property type="protein sequence ID" value="CAA3012695.1"/>
    <property type="molecule type" value="Genomic_DNA"/>
</dbReference>
<organism evidence="1 2">
    <name type="scientific">Olea europaea subsp. europaea</name>
    <dbReference type="NCBI Taxonomy" id="158383"/>
    <lineage>
        <taxon>Eukaryota</taxon>
        <taxon>Viridiplantae</taxon>
        <taxon>Streptophyta</taxon>
        <taxon>Embryophyta</taxon>
        <taxon>Tracheophyta</taxon>
        <taxon>Spermatophyta</taxon>
        <taxon>Magnoliopsida</taxon>
        <taxon>eudicotyledons</taxon>
        <taxon>Gunneridae</taxon>
        <taxon>Pentapetalae</taxon>
        <taxon>asterids</taxon>
        <taxon>lamiids</taxon>
        <taxon>Lamiales</taxon>
        <taxon>Oleaceae</taxon>
        <taxon>Oleeae</taxon>
        <taxon>Olea</taxon>
    </lineage>
</organism>
<dbReference type="Proteomes" id="UP000594638">
    <property type="component" value="Unassembled WGS sequence"/>
</dbReference>
<name>A0A8S0U590_OLEEU</name>
<dbReference type="Gramene" id="OE9A024993T1">
    <property type="protein sequence ID" value="OE9A024993C1"/>
    <property type="gene ID" value="OE9A024993"/>
</dbReference>
<proteinExistence type="predicted"/>
<comment type="caution">
    <text evidence="1">The sequence shown here is derived from an EMBL/GenBank/DDBJ whole genome shotgun (WGS) entry which is preliminary data.</text>
</comment>
<protein>
    <submittedName>
        <fullName evidence="1">Uncharacterized protein</fullName>
    </submittedName>
</protein>
<reference evidence="1 2" key="1">
    <citation type="submission" date="2019-12" db="EMBL/GenBank/DDBJ databases">
        <authorList>
            <person name="Alioto T."/>
            <person name="Alioto T."/>
            <person name="Gomez Garrido J."/>
        </authorList>
    </citation>
    <scope>NUCLEOTIDE SEQUENCE [LARGE SCALE GENOMIC DNA]</scope>
</reference>
<evidence type="ECO:0000313" key="2">
    <source>
        <dbReference type="Proteomes" id="UP000594638"/>
    </source>
</evidence>
<keyword evidence="2" id="KW-1185">Reference proteome</keyword>
<gene>
    <name evidence="1" type="ORF">OLEA9_A024993</name>
</gene>
<sequence length="127" mass="14647">MGWNLHFSELALKAVMTTNFNTQTTLSYSPTMVTVGEVEGKWFLGNESPASIDPLITIQRMLDEMLQPDIFLFYYFMGRLITHDMVACCTIDMLRSHIKASLGDQITSKFSSFRRRSSKYFQPFKLL</sequence>